<dbReference type="SFLD" id="SFLDS00003">
    <property type="entry name" value="Haloacid_Dehalogenase"/>
    <property type="match status" value="1"/>
</dbReference>
<organism evidence="2 3">
    <name type="scientific">Ottowia thiooxydans</name>
    <dbReference type="NCBI Taxonomy" id="219182"/>
    <lineage>
        <taxon>Bacteria</taxon>
        <taxon>Pseudomonadati</taxon>
        <taxon>Pseudomonadota</taxon>
        <taxon>Betaproteobacteria</taxon>
        <taxon>Burkholderiales</taxon>
        <taxon>Comamonadaceae</taxon>
        <taxon>Ottowia</taxon>
    </lineage>
</organism>
<dbReference type="Gene3D" id="3.40.50.1000">
    <property type="entry name" value="HAD superfamily/HAD-like"/>
    <property type="match status" value="1"/>
</dbReference>
<proteinExistence type="predicted"/>
<keyword evidence="3" id="KW-1185">Reference proteome</keyword>
<dbReference type="InterPro" id="IPR006439">
    <property type="entry name" value="HAD-SF_hydro_IA"/>
</dbReference>
<comment type="caution">
    <text evidence="2">The sequence shown here is derived from an EMBL/GenBank/DDBJ whole genome shotgun (WGS) entry which is preliminary data.</text>
</comment>
<gene>
    <name evidence="2" type="ORF">ABIE13_000053</name>
</gene>
<dbReference type="InterPro" id="IPR051540">
    <property type="entry name" value="S-2-haloacid_dehalogenase"/>
</dbReference>
<dbReference type="EC" id="3.1.3.102" evidence="2"/>
<evidence type="ECO:0000256" key="1">
    <source>
        <dbReference type="ARBA" id="ARBA00022801"/>
    </source>
</evidence>
<dbReference type="NCBIfam" id="TIGR01549">
    <property type="entry name" value="HAD-SF-IA-v1"/>
    <property type="match status" value="1"/>
</dbReference>
<accession>A0ABV2Q1Q9</accession>
<protein>
    <submittedName>
        <fullName evidence="2">HAD superfamily hydrolase (TIGR01549 family)</fullName>
        <ecNumber evidence="2">3.1.3.102</ecNumber>
        <ecNumber evidence="2">3.1.3.104</ecNumber>
    </submittedName>
</protein>
<dbReference type="Pfam" id="PF00702">
    <property type="entry name" value="Hydrolase"/>
    <property type="match status" value="1"/>
</dbReference>
<dbReference type="SUPFAM" id="SSF56784">
    <property type="entry name" value="HAD-like"/>
    <property type="match status" value="1"/>
</dbReference>
<reference evidence="2 3" key="1">
    <citation type="submission" date="2024-06" db="EMBL/GenBank/DDBJ databases">
        <title>Sorghum-associated microbial communities from plants grown in Nebraska, USA.</title>
        <authorList>
            <person name="Schachtman D."/>
        </authorList>
    </citation>
    <scope>NUCLEOTIDE SEQUENCE [LARGE SCALE GENOMIC DNA]</scope>
    <source>
        <strain evidence="2 3">2709</strain>
    </source>
</reference>
<evidence type="ECO:0000313" key="3">
    <source>
        <dbReference type="Proteomes" id="UP001549320"/>
    </source>
</evidence>
<dbReference type="PANTHER" id="PTHR43316">
    <property type="entry name" value="HYDROLASE, HALOACID DELAHOGENASE-RELATED"/>
    <property type="match status" value="1"/>
</dbReference>
<evidence type="ECO:0000313" key="2">
    <source>
        <dbReference type="EMBL" id="MET4574956.1"/>
    </source>
</evidence>
<dbReference type="InterPro" id="IPR023214">
    <property type="entry name" value="HAD_sf"/>
</dbReference>
<dbReference type="SFLD" id="SFLDG01129">
    <property type="entry name" value="C1.5:_HAD__Beta-PGM__Phosphata"/>
    <property type="match status" value="1"/>
</dbReference>
<name>A0ABV2Q1Q9_9BURK</name>
<dbReference type="Proteomes" id="UP001549320">
    <property type="component" value="Unassembled WGS sequence"/>
</dbReference>
<dbReference type="PRINTS" id="PR00413">
    <property type="entry name" value="HADHALOGNASE"/>
</dbReference>
<dbReference type="GO" id="GO:0090711">
    <property type="term" value="F:FMN hydrolase activity"/>
    <property type="evidence" value="ECO:0007669"/>
    <property type="project" value="UniProtKB-EC"/>
</dbReference>
<keyword evidence="1 2" id="KW-0378">Hydrolase</keyword>
<sequence length="234" mass="25559">MLDINKIRAISLDLDDTLWPIWPTIAKAEAALDAWLLKHAVATRTLLSDLEKRHLIREQVEHDNPQLAHDVASLRKEAIRSALRLAGDDESMTDVAFGVFMDVRHEVEFYEDSLESLQYLAGRLPLIALSNGNADLGRIGVSHLFSGALAAGKFGVGKPDIRIFQAAADMAGAPLESILHVGDDASLDVLGAHAAGMKTAWVNRGDHPWTHDVLPDLQITNLHELCALFKQAPA</sequence>
<dbReference type="RefSeq" id="WP_354440137.1">
    <property type="nucleotide sequence ID" value="NZ_JBEPSH010000001.1"/>
</dbReference>
<dbReference type="EMBL" id="JBEPSH010000001">
    <property type="protein sequence ID" value="MET4574956.1"/>
    <property type="molecule type" value="Genomic_DNA"/>
</dbReference>
<dbReference type="EC" id="3.1.3.104" evidence="2"/>
<dbReference type="InterPro" id="IPR036412">
    <property type="entry name" value="HAD-like_sf"/>
</dbReference>
<dbReference type="Gene3D" id="1.20.120.1600">
    <property type="match status" value="1"/>
</dbReference>
<dbReference type="PANTHER" id="PTHR43316:SF3">
    <property type="entry name" value="HALOACID DEHALOGENASE, TYPE II (AFU_ORTHOLOGUE AFUA_2G07750)-RELATED"/>
    <property type="match status" value="1"/>
</dbReference>
<dbReference type="GO" id="GO:0043726">
    <property type="term" value="F:5-amino-6-(5-phosphoribitylamino)uracil phosphatase activity"/>
    <property type="evidence" value="ECO:0007669"/>
    <property type="project" value="UniProtKB-EC"/>
</dbReference>